<sequence>MIEISLIVQAATLTALFLIKTLPAVIVAIYAVSYSIKKGYIKKLAFSLQPALRKFGVSEFAVISFATCFISPTASYSMLSQAWREKKIDDREVIAVSFLNSFPSVFSHLYTFFIPFVIPVLGFAGVVYTGIRFAVAIVKSLLGLFLSRKWNHSTPSFQEIKSTSASQNIFRIAAIMGVTYFAVSLLSLLGVFDLMTESLKFLPLRAEVLTIAIIEFFNVRSAVVTAAGFMDSGLEWKWVVAGLILGNVISFSTRSVKHSLPMHLSLFGQFGVKIVLLNSAVTLILDLVFLAILLII</sequence>
<dbReference type="PANTHER" id="PTHR38139:SF1">
    <property type="entry name" value="NUCLEOSIDE TRANSPORTER_FEOB GTPASE GATE DOMAIN-CONTAINING PROTEIN"/>
    <property type="match status" value="1"/>
</dbReference>
<dbReference type="InterPro" id="IPR038880">
    <property type="entry name" value="MJ0871-like"/>
</dbReference>
<evidence type="ECO:0000313" key="3">
    <source>
        <dbReference type="EMBL" id="HFW31505.1"/>
    </source>
</evidence>
<protein>
    <submittedName>
        <fullName evidence="3">Nucleoside recognition protein</fullName>
    </submittedName>
</protein>
<reference evidence="3" key="1">
    <citation type="journal article" date="2020" name="mSystems">
        <title>Genome- and Community-Level Interaction Insights into Carbon Utilization and Element Cycling Functions of Hydrothermarchaeota in Hydrothermal Sediment.</title>
        <authorList>
            <person name="Zhou Z."/>
            <person name="Liu Y."/>
            <person name="Xu W."/>
            <person name="Pan J."/>
            <person name="Luo Z.H."/>
            <person name="Li M."/>
        </authorList>
    </citation>
    <scope>NUCLEOTIDE SEQUENCE [LARGE SCALE GENOMIC DNA]</scope>
    <source>
        <strain evidence="3">SpSt-87</strain>
    </source>
</reference>
<feature type="transmembrane region" description="Helical" evidence="1">
    <location>
        <begin position="55"/>
        <end position="74"/>
    </location>
</feature>
<proteinExistence type="predicted"/>
<feature type="domain" description="Nucleoside transporter/FeoB GTPase Gate" evidence="2">
    <location>
        <begin position="18"/>
        <end position="116"/>
    </location>
</feature>
<dbReference type="Pfam" id="PF07670">
    <property type="entry name" value="Gate"/>
    <property type="match status" value="1"/>
</dbReference>
<comment type="caution">
    <text evidence="3">The sequence shown here is derived from an EMBL/GenBank/DDBJ whole genome shotgun (WGS) entry which is preliminary data.</text>
</comment>
<dbReference type="InterPro" id="IPR011642">
    <property type="entry name" value="Gate_dom"/>
</dbReference>
<dbReference type="EMBL" id="DTLB01000005">
    <property type="protein sequence ID" value="HFW31505.1"/>
    <property type="molecule type" value="Genomic_DNA"/>
</dbReference>
<feature type="transmembrane region" description="Helical" evidence="1">
    <location>
        <begin position="208"/>
        <end position="230"/>
    </location>
</feature>
<name>A0A7C3RK23_ARCFL</name>
<evidence type="ECO:0000259" key="2">
    <source>
        <dbReference type="Pfam" id="PF07670"/>
    </source>
</evidence>
<keyword evidence="1" id="KW-0472">Membrane</keyword>
<feature type="transmembrane region" description="Helical" evidence="1">
    <location>
        <begin position="6"/>
        <end position="34"/>
    </location>
</feature>
<feature type="transmembrane region" description="Helical" evidence="1">
    <location>
        <begin position="170"/>
        <end position="196"/>
    </location>
</feature>
<keyword evidence="1" id="KW-1133">Transmembrane helix</keyword>
<feature type="transmembrane region" description="Helical" evidence="1">
    <location>
        <begin position="274"/>
        <end position="295"/>
    </location>
</feature>
<keyword evidence="1" id="KW-0812">Transmembrane</keyword>
<evidence type="ECO:0000256" key="1">
    <source>
        <dbReference type="SAM" id="Phobius"/>
    </source>
</evidence>
<gene>
    <name evidence="3" type="ORF">ENW66_00920</name>
</gene>
<dbReference type="PANTHER" id="PTHR38139">
    <property type="entry name" value="GATE DOMAIN-CONTAINING PROTEIN"/>
    <property type="match status" value="1"/>
</dbReference>
<dbReference type="AlphaFoldDB" id="A0A7C3RK23"/>
<accession>A0A7C3RK23</accession>
<organism evidence="3">
    <name type="scientific">Archaeoglobus fulgidus</name>
    <dbReference type="NCBI Taxonomy" id="2234"/>
    <lineage>
        <taxon>Archaea</taxon>
        <taxon>Methanobacteriati</taxon>
        <taxon>Methanobacteriota</taxon>
        <taxon>Archaeoglobi</taxon>
        <taxon>Archaeoglobales</taxon>
        <taxon>Archaeoglobaceae</taxon>
        <taxon>Archaeoglobus</taxon>
    </lineage>
</organism>
<feature type="transmembrane region" description="Helical" evidence="1">
    <location>
        <begin position="109"/>
        <end position="128"/>
    </location>
</feature>
<feature type="transmembrane region" description="Helical" evidence="1">
    <location>
        <begin position="236"/>
        <end position="253"/>
    </location>
</feature>